<organism evidence="2 3">
    <name type="scientific">Adineta ricciae</name>
    <name type="common">Rotifer</name>
    <dbReference type="NCBI Taxonomy" id="249248"/>
    <lineage>
        <taxon>Eukaryota</taxon>
        <taxon>Metazoa</taxon>
        <taxon>Spiralia</taxon>
        <taxon>Gnathifera</taxon>
        <taxon>Rotifera</taxon>
        <taxon>Eurotatoria</taxon>
        <taxon>Bdelloidea</taxon>
        <taxon>Adinetida</taxon>
        <taxon>Adinetidae</taxon>
        <taxon>Adineta</taxon>
    </lineage>
</organism>
<dbReference type="Pfam" id="PF13516">
    <property type="entry name" value="LRR_6"/>
    <property type="match status" value="7"/>
</dbReference>
<dbReference type="Pfam" id="PF00646">
    <property type="entry name" value="F-box"/>
    <property type="match status" value="1"/>
</dbReference>
<reference evidence="2" key="1">
    <citation type="submission" date="2021-02" db="EMBL/GenBank/DDBJ databases">
        <authorList>
            <person name="Nowell W R."/>
        </authorList>
    </citation>
    <scope>NUCLEOTIDE SEQUENCE</scope>
</reference>
<dbReference type="EMBL" id="CAJNOR010006761">
    <property type="protein sequence ID" value="CAF1603015.1"/>
    <property type="molecule type" value="Genomic_DNA"/>
</dbReference>
<dbReference type="PANTHER" id="PTHR24114">
    <property type="entry name" value="LEUCINE RICH REPEAT FAMILY PROTEIN"/>
    <property type="match status" value="1"/>
</dbReference>
<dbReference type="SMART" id="SM00256">
    <property type="entry name" value="FBOX"/>
    <property type="match status" value="1"/>
</dbReference>
<dbReference type="InterPro" id="IPR001810">
    <property type="entry name" value="F-box_dom"/>
</dbReference>
<dbReference type="SUPFAM" id="SSF52047">
    <property type="entry name" value="RNI-like"/>
    <property type="match status" value="2"/>
</dbReference>
<keyword evidence="3" id="KW-1185">Reference proteome</keyword>
<dbReference type="CDD" id="cd09917">
    <property type="entry name" value="F-box_SF"/>
    <property type="match status" value="1"/>
</dbReference>
<protein>
    <recommendedName>
        <fullName evidence="1">F-box domain-containing protein</fullName>
    </recommendedName>
</protein>
<dbReference type="Gene3D" id="3.80.10.10">
    <property type="entry name" value="Ribonuclease Inhibitor"/>
    <property type="match status" value="4"/>
</dbReference>
<dbReference type="SUPFAM" id="SSF81383">
    <property type="entry name" value="F-box domain"/>
    <property type="match status" value="1"/>
</dbReference>
<dbReference type="InterPro" id="IPR052394">
    <property type="entry name" value="LRR-containing"/>
</dbReference>
<dbReference type="InterPro" id="IPR036047">
    <property type="entry name" value="F-box-like_dom_sf"/>
</dbReference>
<accession>A0A816B038</accession>
<name>A0A816B038_ADIRI</name>
<dbReference type="InterPro" id="IPR001611">
    <property type="entry name" value="Leu-rich_rpt"/>
</dbReference>
<feature type="domain" description="F-box" evidence="1">
    <location>
        <begin position="3"/>
        <end position="51"/>
    </location>
</feature>
<dbReference type="InterPro" id="IPR032675">
    <property type="entry name" value="LRR_dom_sf"/>
</dbReference>
<gene>
    <name evidence="2" type="ORF">XAT740_LOCUS47932</name>
</gene>
<evidence type="ECO:0000259" key="1">
    <source>
        <dbReference type="PROSITE" id="PS50181"/>
    </source>
</evidence>
<dbReference type="Proteomes" id="UP000663828">
    <property type="component" value="Unassembled WGS sequence"/>
</dbReference>
<evidence type="ECO:0000313" key="2">
    <source>
        <dbReference type="EMBL" id="CAF1603015.1"/>
    </source>
</evidence>
<evidence type="ECO:0000313" key="3">
    <source>
        <dbReference type="Proteomes" id="UP000663828"/>
    </source>
</evidence>
<proteinExistence type="predicted"/>
<dbReference type="Gene3D" id="1.20.1280.50">
    <property type="match status" value="1"/>
</dbReference>
<dbReference type="SMART" id="SM00368">
    <property type="entry name" value="LRR_RI"/>
    <property type="match status" value="12"/>
</dbReference>
<dbReference type="AlphaFoldDB" id="A0A816B038"/>
<comment type="caution">
    <text evidence="2">The sequence shown here is derived from an EMBL/GenBank/DDBJ whole genome shotgun (WGS) entry which is preliminary data.</text>
</comment>
<dbReference type="PANTHER" id="PTHR24114:SF2">
    <property type="entry name" value="F-BOX DOMAIN-CONTAINING PROTEIN-RELATED"/>
    <property type="match status" value="1"/>
</dbReference>
<dbReference type="PROSITE" id="PS50181">
    <property type="entry name" value="FBOX"/>
    <property type="match status" value="1"/>
</dbReference>
<sequence length="747" mass="85815">MEQISLINLPTEIIHHILDYCDTKTILLNIRCVCKTLNDIVNNYDRIPLIIDINSMNNLEDISHTIQLEQVTSLTITNNIRPEEKLPFSLLDSLKFTRLRSLTIERARDEQLKYLLRSLNTNSLISLSIELNTHKFNQIWPTISDALIRWNLRAFSVNNTYLMKDRILWSSSMHGSDRKKYLVLQKLQNLQTLVMQKCIIDEKIIPKRSCKFESNLMFKCIILINCIFTCQHFERLFFPISSLRHLKLICESDELNFIFHGSYWERIISTNLPHIDRFEFFFSYHQNLFKRDKNIDFDQLQSLIDEFRTPFWLDEKHWFATYIYNFQANMICLYTTPIITKNDQTSLRCEVSWTDETFHLTKGSLNRLTDYDTNETLTTLNLSNSSIVAMGAQHIAAALKTDKTITSLNLNFNDLGKCGLEYIANAMRINETIITLNLRHNFIQDEGIQHLIRALKTNKKIKHLDLEWNKISHVGSQYLADMLTNNTTLITLNLGGDEHLIENRIGDVGAQHLADMLTNNTTLTTLYLMRNQIGDHGAECLADALKINSTLTTLDLFWSDIGSLGAQQLAAALEKNSTLLTLDLGYSRIEPIGIQHLGAMLKKNKTLTNLNLECNKIEDNEAKYLAASLIENSTLISLNLGYNQIGDVGAEHLANMLTKNKTLTALHLGRQIGDVGAQHLAVALRNNSRLTTLIVESNTFGIIGTQDLVDALRHNSTLEELYMFYRNENLRDSTIQKQMIAQDHRIK</sequence>